<sequence>MKRLMATWLLGALFTTAFVAGKGTPAAPAYPDSLPSVWFYTEGIKQQTITGDTLRARELFAEAIRRDSSYAPAYFELVSNGMYASPEEAVELAERAYRLDTANKWYHQFYGQMLVFAGQYDRAVPVYRSLIDRFPKEPD</sequence>
<evidence type="ECO:0000313" key="1">
    <source>
        <dbReference type="EMBL" id="EKC73025.1"/>
    </source>
</evidence>
<dbReference type="EMBL" id="AJWZ01001697">
    <property type="protein sequence ID" value="EKC73025.1"/>
    <property type="molecule type" value="Genomic_DNA"/>
</dbReference>
<comment type="caution">
    <text evidence="1">The sequence shown here is derived from an EMBL/GenBank/DDBJ whole genome shotgun (WGS) entry which is preliminary data.</text>
</comment>
<dbReference type="Gene3D" id="1.25.40.10">
    <property type="entry name" value="Tetratricopeptide repeat domain"/>
    <property type="match status" value="1"/>
</dbReference>
<accession>K1U3S4</accession>
<protein>
    <recommendedName>
        <fullName evidence="2">Tetratricopeptide repeat protein</fullName>
    </recommendedName>
</protein>
<name>K1U3S4_9ZZZZ</name>
<proteinExistence type="predicted"/>
<organism evidence="1">
    <name type="scientific">human gut metagenome</name>
    <dbReference type="NCBI Taxonomy" id="408170"/>
    <lineage>
        <taxon>unclassified sequences</taxon>
        <taxon>metagenomes</taxon>
        <taxon>organismal metagenomes</taxon>
    </lineage>
</organism>
<feature type="non-terminal residue" evidence="1">
    <location>
        <position position="139"/>
    </location>
</feature>
<dbReference type="InterPro" id="IPR011990">
    <property type="entry name" value="TPR-like_helical_dom_sf"/>
</dbReference>
<gene>
    <name evidence="1" type="ORF">OBE_02597</name>
</gene>
<evidence type="ECO:0008006" key="2">
    <source>
        <dbReference type="Google" id="ProtNLM"/>
    </source>
</evidence>
<dbReference type="AlphaFoldDB" id="K1U3S4"/>
<reference evidence="1" key="1">
    <citation type="journal article" date="2013" name="Environ. Microbiol.">
        <title>Microbiota from the distal guts of lean and obese adolescents exhibit partial functional redundancy besides clear differences in community structure.</title>
        <authorList>
            <person name="Ferrer M."/>
            <person name="Ruiz A."/>
            <person name="Lanza F."/>
            <person name="Haange S.B."/>
            <person name="Oberbach A."/>
            <person name="Till H."/>
            <person name="Bargiela R."/>
            <person name="Campoy C."/>
            <person name="Segura M.T."/>
            <person name="Richter M."/>
            <person name="von Bergen M."/>
            <person name="Seifert J."/>
            <person name="Suarez A."/>
        </authorList>
    </citation>
    <scope>NUCLEOTIDE SEQUENCE</scope>
</reference>
<dbReference type="SUPFAM" id="SSF48452">
    <property type="entry name" value="TPR-like"/>
    <property type="match status" value="1"/>
</dbReference>